<reference evidence="2 3" key="1">
    <citation type="journal article" date="2018" name="G3 (Bethesda)">
        <title>Phylogenetic and Phylogenomic Definition of Rhizopus Species.</title>
        <authorList>
            <person name="Gryganskyi A.P."/>
            <person name="Golan J."/>
            <person name="Dolatabadi S."/>
            <person name="Mondo S."/>
            <person name="Robb S."/>
            <person name="Idnurm A."/>
            <person name="Muszewska A."/>
            <person name="Steczkiewicz K."/>
            <person name="Masonjones S."/>
            <person name="Liao H.L."/>
            <person name="Gajdeczka M.T."/>
            <person name="Anike F."/>
            <person name="Vuek A."/>
            <person name="Anishchenko I.M."/>
            <person name="Voigt K."/>
            <person name="de Hoog G.S."/>
            <person name="Smith M.E."/>
            <person name="Heitman J."/>
            <person name="Vilgalys R."/>
            <person name="Stajich J.E."/>
        </authorList>
    </citation>
    <scope>NUCLEOTIDE SEQUENCE [LARGE SCALE GENOMIC DNA]</scope>
    <source>
        <strain evidence="2 3">CBS 357.93</strain>
    </source>
</reference>
<dbReference type="InterPro" id="IPR014729">
    <property type="entry name" value="Rossmann-like_a/b/a_fold"/>
</dbReference>
<dbReference type="PANTHER" id="PTHR46100">
    <property type="entry name" value="IMP2'P"/>
    <property type="match status" value="1"/>
</dbReference>
<accession>A0A367JAC2</accession>
<dbReference type="OrthoDB" id="843225at2759"/>
<dbReference type="PRINTS" id="PR01438">
    <property type="entry name" value="UNVRSLSTRESS"/>
</dbReference>
<gene>
    <name evidence="2" type="ORF">CU097_010023</name>
</gene>
<dbReference type="AlphaFoldDB" id="A0A367JAC2"/>
<dbReference type="Pfam" id="PF00582">
    <property type="entry name" value="Usp"/>
    <property type="match status" value="1"/>
</dbReference>
<dbReference type="Proteomes" id="UP000252139">
    <property type="component" value="Unassembled WGS sequence"/>
</dbReference>
<dbReference type="SUPFAM" id="SSF52402">
    <property type="entry name" value="Adenine nucleotide alpha hydrolases-like"/>
    <property type="match status" value="1"/>
</dbReference>
<dbReference type="EMBL" id="PJQL01001783">
    <property type="protein sequence ID" value="RCH86845.1"/>
    <property type="molecule type" value="Genomic_DNA"/>
</dbReference>
<sequence length="152" mass="17298">MARQIAFAIDPLSEESKKTIQWSKDNFLRPDDEIHAIMVLVMDAEFIDQEDPIELPSSDTFKEIEQEVTAEKVNAMNKIVQDLQASGYRVITHVFKTDSTHARTVLTDYLNSIKVDCLILGSRNLSGWTRFFSGSFSSYVQTHVNCPVLIVR</sequence>
<evidence type="ECO:0000313" key="3">
    <source>
        <dbReference type="Proteomes" id="UP000252139"/>
    </source>
</evidence>
<feature type="domain" description="UspA" evidence="1">
    <location>
        <begin position="1"/>
        <end position="152"/>
    </location>
</feature>
<evidence type="ECO:0000313" key="2">
    <source>
        <dbReference type="EMBL" id="RCH86845.1"/>
    </source>
</evidence>
<dbReference type="PANTHER" id="PTHR46100:SF4">
    <property type="entry name" value="USPA DOMAIN-CONTAINING PROTEIN"/>
    <property type="match status" value="1"/>
</dbReference>
<dbReference type="Gene3D" id="3.40.50.620">
    <property type="entry name" value="HUPs"/>
    <property type="match status" value="1"/>
</dbReference>
<evidence type="ECO:0000259" key="1">
    <source>
        <dbReference type="Pfam" id="PF00582"/>
    </source>
</evidence>
<keyword evidence="3" id="KW-1185">Reference proteome</keyword>
<proteinExistence type="predicted"/>
<organism evidence="2 3">
    <name type="scientific">Rhizopus azygosporus</name>
    <name type="common">Rhizopus microsporus var. azygosporus</name>
    <dbReference type="NCBI Taxonomy" id="86630"/>
    <lineage>
        <taxon>Eukaryota</taxon>
        <taxon>Fungi</taxon>
        <taxon>Fungi incertae sedis</taxon>
        <taxon>Mucoromycota</taxon>
        <taxon>Mucoromycotina</taxon>
        <taxon>Mucoromycetes</taxon>
        <taxon>Mucorales</taxon>
        <taxon>Mucorineae</taxon>
        <taxon>Rhizopodaceae</taxon>
        <taxon>Rhizopus</taxon>
    </lineage>
</organism>
<dbReference type="InterPro" id="IPR006015">
    <property type="entry name" value="Universal_stress_UspA"/>
</dbReference>
<dbReference type="CDD" id="cd23659">
    <property type="entry name" value="USP_At3g01520-like"/>
    <property type="match status" value="1"/>
</dbReference>
<protein>
    <recommendedName>
        <fullName evidence="1">UspA domain-containing protein</fullName>
    </recommendedName>
</protein>
<dbReference type="InterPro" id="IPR006016">
    <property type="entry name" value="UspA"/>
</dbReference>
<comment type="caution">
    <text evidence="2">The sequence shown here is derived from an EMBL/GenBank/DDBJ whole genome shotgun (WGS) entry which is preliminary data.</text>
</comment>
<name>A0A367JAC2_RHIAZ</name>